<organism evidence="1 2">
    <name type="scientific">Hymenobacter gelipurpurascens</name>
    <dbReference type="NCBI Taxonomy" id="89968"/>
    <lineage>
        <taxon>Bacteria</taxon>
        <taxon>Pseudomonadati</taxon>
        <taxon>Bacteroidota</taxon>
        <taxon>Cytophagia</taxon>
        <taxon>Cytophagales</taxon>
        <taxon>Hymenobacteraceae</taxon>
        <taxon>Hymenobacter</taxon>
    </lineage>
</organism>
<reference evidence="2" key="1">
    <citation type="submission" date="2017-06" db="EMBL/GenBank/DDBJ databases">
        <authorList>
            <person name="Varghese N."/>
            <person name="Submissions S."/>
        </authorList>
    </citation>
    <scope>NUCLEOTIDE SEQUENCE [LARGE SCALE GENOMIC DNA]</scope>
    <source>
        <strain evidence="2">DSM 11116</strain>
    </source>
</reference>
<dbReference type="RefSeq" id="WP_170934662.1">
    <property type="nucleotide sequence ID" value="NZ_FYEW01000001.1"/>
</dbReference>
<dbReference type="Proteomes" id="UP000198131">
    <property type="component" value="Unassembled WGS sequence"/>
</dbReference>
<evidence type="ECO:0000313" key="2">
    <source>
        <dbReference type="Proteomes" id="UP000198131"/>
    </source>
</evidence>
<protein>
    <submittedName>
        <fullName evidence="1">Uncharacterized protein</fullName>
    </submittedName>
</protein>
<name>A0A212T1V2_9BACT</name>
<accession>A0A212T1V2</accession>
<evidence type="ECO:0000313" key="1">
    <source>
        <dbReference type="EMBL" id="SNC59811.1"/>
    </source>
</evidence>
<keyword evidence="2" id="KW-1185">Reference proteome</keyword>
<sequence>MKGQPLSILNGGAWSQPELQRRLLLLLTAEALQLDDLELEADFMPVGHHQVRVYGRRIMSEGSQTERILLSIELIAGKA</sequence>
<gene>
    <name evidence="1" type="ORF">SAMN06265337_0131</name>
</gene>
<proteinExistence type="predicted"/>
<dbReference type="EMBL" id="FYEW01000001">
    <property type="protein sequence ID" value="SNC59811.1"/>
    <property type="molecule type" value="Genomic_DNA"/>
</dbReference>
<dbReference type="AlphaFoldDB" id="A0A212T1V2"/>